<dbReference type="PROSITE" id="PS51257">
    <property type="entry name" value="PROKAR_LIPOPROTEIN"/>
    <property type="match status" value="1"/>
</dbReference>
<gene>
    <name evidence="1" type="ORF">KX928_13085</name>
</gene>
<dbReference type="EMBL" id="JAHXDN010000003">
    <property type="protein sequence ID" value="MBW4708717.1"/>
    <property type="molecule type" value="Genomic_DNA"/>
</dbReference>
<comment type="caution">
    <text evidence="1">The sequence shown here is derived from an EMBL/GenBank/DDBJ whole genome shotgun (WGS) entry which is preliminary data.</text>
</comment>
<protein>
    <recommendedName>
        <fullName evidence="3">Lipoprotein</fullName>
    </recommendedName>
</protein>
<name>A0A9X1K3K4_9RHOB</name>
<evidence type="ECO:0008006" key="3">
    <source>
        <dbReference type="Google" id="ProtNLM"/>
    </source>
</evidence>
<dbReference type="RefSeq" id="WP_219503118.1">
    <property type="nucleotide sequence ID" value="NZ_JAHXDN010000003.1"/>
</dbReference>
<keyword evidence="2" id="KW-1185">Reference proteome</keyword>
<accession>A0A9X1K3K4</accession>
<dbReference type="Proteomes" id="UP001138661">
    <property type="component" value="Unassembled WGS sequence"/>
</dbReference>
<organism evidence="1 2">
    <name type="scientific">Roseobacter insulae</name>
    <dbReference type="NCBI Taxonomy" id="2859783"/>
    <lineage>
        <taxon>Bacteria</taxon>
        <taxon>Pseudomonadati</taxon>
        <taxon>Pseudomonadota</taxon>
        <taxon>Alphaproteobacteria</taxon>
        <taxon>Rhodobacterales</taxon>
        <taxon>Roseobacteraceae</taxon>
        <taxon>Roseobacter</taxon>
    </lineage>
</organism>
<dbReference type="InterPro" id="IPR046705">
    <property type="entry name" value="DUF6778"/>
</dbReference>
<dbReference type="AlphaFoldDB" id="A0A9X1K3K4"/>
<reference evidence="1" key="1">
    <citation type="submission" date="2021-07" db="EMBL/GenBank/DDBJ databases">
        <title>Roseobacter insulae sp. nov., isolated from a tidal flat.</title>
        <authorList>
            <person name="Park S."/>
            <person name="Yoon J.-H."/>
        </authorList>
    </citation>
    <scope>NUCLEOTIDE SEQUENCE</scope>
    <source>
        <strain evidence="1">YSTF-M11</strain>
    </source>
</reference>
<dbReference type="Pfam" id="PF20569">
    <property type="entry name" value="DUF6778"/>
    <property type="match status" value="1"/>
</dbReference>
<sequence>MKSLKLIATLAASAMIAGCTTTDIASRNAPYSNPAVDAAVGPKNILDTTFEAAVPAYNVTGINVIVPESLIVSEANSYYPSGDIVWREDPAGNRHEQVKAIFDTAMARGTADMKDGTPVVLDVQVMRFHALTEKTRYTIGGIHSITFGLSLRSAETGLLLGEPRVIKANLKGFGGERAIAAERQGQTQKVRITDHLAGVILTELAEPDGYTGRRLSLLARKNNF</sequence>
<evidence type="ECO:0000313" key="2">
    <source>
        <dbReference type="Proteomes" id="UP001138661"/>
    </source>
</evidence>
<evidence type="ECO:0000313" key="1">
    <source>
        <dbReference type="EMBL" id="MBW4708717.1"/>
    </source>
</evidence>
<proteinExistence type="predicted"/>